<comment type="caution">
    <text evidence="1">The sequence shown here is derived from an EMBL/GenBank/DDBJ whole genome shotgun (WGS) entry which is preliminary data.</text>
</comment>
<protein>
    <submittedName>
        <fullName evidence="1">Uncharacterized protein</fullName>
    </submittedName>
</protein>
<proteinExistence type="predicted"/>
<name>A0ACB7PHE3_9PEZI</name>
<keyword evidence="2" id="KW-1185">Reference proteome</keyword>
<evidence type="ECO:0000313" key="1">
    <source>
        <dbReference type="EMBL" id="KAH6641224.1"/>
    </source>
</evidence>
<gene>
    <name evidence="1" type="ORF">F5144DRAFT_545297</name>
</gene>
<dbReference type="Proteomes" id="UP000724584">
    <property type="component" value="Unassembled WGS sequence"/>
</dbReference>
<sequence>MKSSAFALALVTAVLHVSANPVPVPVATNVCRFDEHADAGDLEATNPLSKRQSTWNPPPNLVTPLQQVWDHQMSTYNDPLGFRNYGYDQIMANKGYLNFCVRWESSQSVTAAQRAAVEKALQQSVNTWMDSLTGFDGFPYSSVPVKVVGWALEPQNVIPVVDVSSIKMGTMNLAPAVLLDIMVNT</sequence>
<accession>A0ACB7PHE3</accession>
<organism evidence="1 2">
    <name type="scientific">Chaetomium tenue</name>
    <dbReference type="NCBI Taxonomy" id="1854479"/>
    <lineage>
        <taxon>Eukaryota</taxon>
        <taxon>Fungi</taxon>
        <taxon>Dikarya</taxon>
        <taxon>Ascomycota</taxon>
        <taxon>Pezizomycotina</taxon>
        <taxon>Sordariomycetes</taxon>
        <taxon>Sordariomycetidae</taxon>
        <taxon>Sordariales</taxon>
        <taxon>Chaetomiaceae</taxon>
        <taxon>Chaetomium</taxon>
    </lineage>
</organism>
<reference evidence="1 2" key="1">
    <citation type="journal article" date="2021" name="Nat. Commun.">
        <title>Genetic determinants of endophytism in the Arabidopsis root mycobiome.</title>
        <authorList>
            <person name="Mesny F."/>
            <person name="Miyauchi S."/>
            <person name="Thiergart T."/>
            <person name="Pickel B."/>
            <person name="Atanasova L."/>
            <person name="Karlsson M."/>
            <person name="Huettel B."/>
            <person name="Barry K.W."/>
            <person name="Haridas S."/>
            <person name="Chen C."/>
            <person name="Bauer D."/>
            <person name="Andreopoulos W."/>
            <person name="Pangilinan J."/>
            <person name="LaButti K."/>
            <person name="Riley R."/>
            <person name="Lipzen A."/>
            <person name="Clum A."/>
            <person name="Drula E."/>
            <person name="Henrissat B."/>
            <person name="Kohler A."/>
            <person name="Grigoriev I.V."/>
            <person name="Martin F.M."/>
            <person name="Hacquard S."/>
        </authorList>
    </citation>
    <scope>NUCLEOTIDE SEQUENCE [LARGE SCALE GENOMIC DNA]</scope>
    <source>
        <strain evidence="1 2">MPI-SDFR-AT-0079</strain>
    </source>
</reference>
<evidence type="ECO:0000313" key="2">
    <source>
        <dbReference type="Proteomes" id="UP000724584"/>
    </source>
</evidence>
<dbReference type="EMBL" id="JAGIZQ010000002">
    <property type="protein sequence ID" value="KAH6641224.1"/>
    <property type="molecule type" value="Genomic_DNA"/>
</dbReference>